<keyword evidence="4" id="KW-0560">Oxidoreductase</keyword>
<evidence type="ECO:0000256" key="4">
    <source>
        <dbReference type="ARBA" id="ARBA00023002"/>
    </source>
</evidence>
<evidence type="ECO:0000256" key="3">
    <source>
        <dbReference type="ARBA" id="ARBA00022827"/>
    </source>
</evidence>
<dbReference type="InterPro" id="IPR006094">
    <property type="entry name" value="Oxid_FAD_bind_N"/>
</dbReference>
<dbReference type="PANTHER" id="PTHR11748">
    <property type="entry name" value="D-LACTATE DEHYDROGENASE"/>
    <property type="match status" value="1"/>
</dbReference>
<reference evidence="6" key="2">
    <citation type="submission" date="2022-01" db="EMBL/GenBank/DDBJ databases">
        <authorList>
            <person name="Zivanovic Y."/>
            <person name="Moreira D."/>
            <person name="Lopez-Garcia P."/>
        </authorList>
    </citation>
    <scope>NUCLEOTIDE SEQUENCE</scope>
    <source>
        <strain evidence="6">G9</strain>
    </source>
</reference>
<dbReference type="Pfam" id="PF01565">
    <property type="entry name" value="FAD_binding_4"/>
    <property type="match status" value="1"/>
</dbReference>
<dbReference type="InterPro" id="IPR036318">
    <property type="entry name" value="FAD-bd_PCMH-like_sf"/>
</dbReference>
<reference evidence="6" key="1">
    <citation type="journal article" date="2022" name="Genome Biol. Evol.">
        <title>A New Gene Family Diagnostic for Intracellular Biomineralization of Amorphous Ca Carbonates by Cyanobacteria.</title>
        <authorList>
            <person name="Benzerara K."/>
            <person name="Duprat E."/>
            <person name="Bitard-Feildel T."/>
            <person name="Caumes G."/>
            <person name="Cassier-Chauvat C."/>
            <person name="Chauvat F."/>
            <person name="Dezi M."/>
            <person name="Diop S.I."/>
            <person name="Gaschignard G."/>
            <person name="Gorgen S."/>
            <person name="Gugger M."/>
            <person name="Lopez-Garcia P."/>
            <person name="Millet M."/>
            <person name="Skouri-Panet F."/>
            <person name="Moreira D."/>
            <person name="Callebaut I."/>
        </authorList>
    </citation>
    <scope>NUCLEOTIDE SEQUENCE</scope>
    <source>
        <strain evidence="6">G9</strain>
    </source>
</reference>
<dbReference type="Gene3D" id="1.10.45.10">
    <property type="entry name" value="Vanillyl-alcohol Oxidase, Chain A, domain 4"/>
    <property type="match status" value="1"/>
</dbReference>
<organism evidence="6 7">
    <name type="scientific">Candidatus Synechococcus calcipolaris G9</name>
    <dbReference type="NCBI Taxonomy" id="1497997"/>
    <lineage>
        <taxon>Bacteria</taxon>
        <taxon>Bacillati</taxon>
        <taxon>Cyanobacteriota</taxon>
        <taxon>Cyanophyceae</taxon>
        <taxon>Synechococcales</taxon>
        <taxon>Synechococcaceae</taxon>
        <taxon>Synechococcus</taxon>
    </lineage>
</organism>
<evidence type="ECO:0000313" key="6">
    <source>
        <dbReference type="EMBL" id="MDG2992291.1"/>
    </source>
</evidence>
<dbReference type="PANTHER" id="PTHR11748:SF103">
    <property type="entry name" value="GLYCOLATE OXIDASE SUBUNIT GLCE"/>
    <property type="match status" value="1"/>
</dbReference>
<dbReference type="InterPro" id="IPR016166">
    <property type="entry name" value="FAD-bd_PCMH"/>
</dbReference>
<evidence type="ECO:0000259" key="5">
    <source>
        <dbReference type="PROSITE" id="PS51387"/>
    </source>
</evidence>
<dbReference type="PROSITE" id="PS51387">
    <property type="entry name" value="FAD_PCMH"/>
    <property type="match status" value="1"/>
</dbReference>
<dbReference type="InterPro" id="IPR016164">
    <property type="entry name" value="FAD-linked_Oxase-like_C"/>
</dbReference>
<gene>
    <name evidence="6" type="ORF">L3556_15335</name>
</gene>
<proteinExistence type="predicted"/>
<keyword evidence="7" id="KW-1185">Reference proteome</keyword>
<evidence type="ECO:0000256" key="1">
    <source>
        <dbReference type="ARBA" id="ARBA00001974"/>
    </source>
</evidence>
<keyword evidence="3" id="KW-0274">FAD</keyword>
<dbReference type="InterPro" id="IPR016169">
    <property type="entry name" value="FAD-bd_PCMH_sub2"/>
</dbReference>
<dbReference type="EMBL" id="JAKKUT010000008">
    <property type="protein sequence ID" value="MDG2992291.1"/>
    <property type="molecule type" value="Genomic_DNA"/>
</dbReference>
<dbReference type="InterPro" id="IPR004113">
    <property type="entry name" value="FAD-bd_oxidored_4_C"/>
</dbReference>
<dbReference type="SUPFAM" id="SSF55103">
    <property type="entry name" value="FAD-linked oxidases, C-terminal domain"/>
    <property type="match status" value="1"/>
</dbReference>
<accession>A0ABT6F338</accession>
<dbReference type="InterPro" id="IPR016171">
    <property type="entry name" value="Vanillyl_alc_oxidase_C-sub2"/>
</dbReference>
<dbReference type="Gene3D" id="3.30.465.10">
    <property type="match status" value="1"/>
</dbReference>
<comment type="caution">
    <text evidence="6">The sequence shown here is derived from an EMBL/GenBank/DDBJ whole genome shotgun (WGS) entry which is preliminary data.</text>
</comment>
<keyword evidence="2" id="KW-0285">Flavoprotein</keyword>
<dbReference type="Pfam" id="PF02913">
    <property type="entry name" value="FAD-oxidase_C"/>
    <property type="match status" value="1"/>
</dbReference>
<sequence length="449" mass="47653">MLESTLAAIVGAGAVRPWSEVVASLPTLAADYANGYFANPPIVVYPPSVAALGEVVACAHRENWPLLPLGQGTKLAWLTPSPKIKVLVSTAALNQVKAHAIADLTVTAEAGICFNDLQAHLAPAGQFIALDPKYPDQGTLGGIAASRDSGSLAQGYGTLRDHCLGIQFVRSDGQIVKAGSRVVKNVAGYDLMKLMIGSFGTLAILTELTLRVDPLPEARKTWLLTGNSDQLSQGLQSLNQSTLTPAIVDLLTGDYLKPMASEASLGLRVQFHGLGPILNAQEESPGTIAGRLHLLAKEAQLTCEAIPDAPVTSPSPTFPPGAIALKIGCLPHQSTDLVQQLLTAANQQGFSLHAWMQAGRGVGVIYLQPQDRDLSLETDRAPLIAFLQWGRSLCQRHGGYLTLLQANLTLRQEFEPWGYGGNALTLMKKIKEQFDPTGILNPGAFLGGL</sequence>
<evidence type="ECO:0000256" key="2">
    <source>
        <dbReference type="ARBA" id="ARBA00022630"/>
    </source>
</evidence>
<dbReference type="Proteomes" id="UP001154265">
    <property type="component" value="Unassembled WGS sequence"/>
</dbReference>
<dbReference type="RefSeq" id="WP_277868209.1">
    <property type="nucleotide sequence ID" value="NZ_JAKKUT010000008.1"/>
</dbReference>
<dbReference type="SUPFAM" id="SSF56176">
    <property type="entry name" value="FAD-binding/transporter-associated domain-like"/>
    <property type="match status" value="1"/>
</dbReference>
<protein>
    <submittedName>
        <fullName evidence="6">FAD-binding oxidoreductase</fullName>
    </submittedName>
</protein>
<feature type="domain" description="FAD-binding PCMH-type" evidence="5">
    <location>
        <begin position="36"/>
        <end position="215"/>
    </location>
</feature>
<name>A0ABT6F338_9SYNE</name>
<evidence type="ECO:0000313" key="7">
    <source>
        <dbReference type="Proteomes" id="UP001154265"/>
    </source>
</evidence>
<comment type="cofactor">
    <cofactor evidence="1">
        <name>FAD</name>
        <dbReference type="ChEBI" id="CHEBI:57692"/>
    </cofactor>
</comment>